<organism evidence="1 2">
    <name type="scientific">Dermacentor silvarum</name>
    <name type="common">Tick</name>
    <dbReference type="NCBI Taxonomy" id="543639"/>
    <lineage>
        <taxon>Eukaryota</taxon>
        <taxon>Metazoa</taxon>
        <taxon>Ecdysozoa</taxon>
        <taxon>Arthropoda</taxon>
        <taxon>Chelicerata</taxon>
        <taxon>Arachnida</taxon>
        <taxon>Acari</taxon>
        <taxon>Parasitiformes</taxon>
        <taxon>Ixodida</taxon>
        <taxon>Ixodoidea</taxon>
        <taxon>Ixodidae</taxon>
        <taxon>Rhipicephalinae</taxon>
        <taxon>Dermacentor</taxon>
    </lineage>
</organism>
<dbReference type="EMBL" id="CM023472">
    <property type="protein sequence ID" value="KAH7958752.1"/>
    <property type="molecule type" value="Genomic_DNA"/>
</dbReference>
<evidence type="ECO:0000313" key="1">
    <source>
        <dbReference type="EMBL" id="KAH7958752.1"/>
    </source>
</evidence>
<dbReference type="Proteomes" id="UP000821865">
    <property type="component" value="Chromosome 3"/>
</dbReference>
<reference evidence="1" key="1">
    <citation type="submission" date="2020-05" db="EMBL/GenBank/DDBJ databases">
        <title>Large-scale comparative analyses of tick genomes elucidate their genetic diversity and vector capacities.</title>
        <authorList>
            <person name="Jia N."/>
            <person name="Wang J."/>
            <person name="Shi W."/>
            <person name="Du L."/>
            <person name="Sun Y."/>
            <person name="Zhan W."/>
            <person name="Jiang J."/>
            <person name="Wang Q."/>
            <person name="Zhang B."/>
            <person name="Ji P."/>
            <person name="Sakyi L.B."/>
            <person name="Cui X."/>
            <person name="Yuan T."/>
            <person name="Jiang B."/>
            <person name="Yang W."/>
            <person name="Lam T.T.-Y."/>
            <person name="Chang Q."/>
            <person name="Ding S."/>
            <person name="Wang X."/>
            <person name="Zhu J."/>
            <person name="Ruan X."/>
            <person name="Zhao L."/>
            <person name="Wei J."/>
            <person name="Que T."/>
            <person name="Du C."/>
            <person name="Cheng J."/>
            <person name="Dai P."/>
            <person name="Han X."/>
            <person name="Huang E."/>
            <person name="Gao Y."/>
            <person name="Liu J."/>
            <person name="Shao H."/>
            <person name="Ye R."/>
            <person name="Li L."/>
            <person name="Wei W."/>
            <person name="Wang X."/>
            <person name="Wang C."/>
            <person name="Yang T."/>
            <person name="Huo Q."/>
            <person name="Li W."/>
            <person name="Guo W."/>
            <person name="Chen H."/>
            <person name="Zhou L."/>
            <person name="Ni X."/>
            <person name="Tian J."/>
            <person name="Zhou Y."/>
            <person name="Sheng Y."/>
            <person name="Liu T."/>
            <person name="Pan Y."/>
            <person name="Xia L."/>
            <person name="Li J."/>
            <person name="Zhao F."/>
            <person name="Cao W."/>
        </authorList>
    </citation>
    <scope>NUCLEOTIDE SEQUENCE</scope>
    <source>
        <strain evidence="1">Dsil-2018</strain>
    </source>
</reference>
<name>A0ACB8D2H8_DERSI</name>
<proteinExistence type="predicted"/>
<keyword evidence="2" id="KW-1185">Reference proteome</keyword>
<sequence length="217" mass="23316">MLLELQLAQKMYSAALMYSFADLALPLAPREQPPAAQKAPAVEARAPKPTKVPQVGSIVESTVAPAVPAVRAPTDSVPPKSAAPSGTQLERVPSVSRLSEEAMDTTQYIGDPYPETPSFVHWQRKEAADEGTGNVERGEEGPDIFECDSSCERITKSGEDYAESSSVEPQNNDYGSNDIIEVDSQTGTEVVGEDDKLTAMEEFQDRKADGDEANGPE</sequence>
<comment type="caution">
    <text evidence="1">The sequence shown here is derived from an EMBL/GenBank/DDBJ whole genome shotgun (WGS) entry which is preliminary data.</text>
</comment>
<evidence type="ECO:0000313" key="2">
    <source>
        <dbReference type="Proteomes" id="UP000821865"/>
    </source>
</evidence>
<protein>
    <submittedName>
        <fullName evidence="1">Uncharacterized protein</fullName>
    </submittedName>
</protein>
<accession>A0ACB8D2H8</accession>
<gene>
    <name evidence="1" type="ORF">HPB49_004451</name>
</gene>